<dbReference type="SUPFAM" id="SSF55920">
    <property type="entry name" value="Creatinase/aminopeptidase"/>
    <property type="match status" value="1"/>
</dbReference>
<sequence>MRVHAQTPGERVCIDIIDDVRMIKCDYEIGRHVYACGIAADTHNLLLSEARRGLGMAEMSSRIRSFIMQRLLADDPSLNPSATRIVAVCQPGSVSHDPHNFSNIDMLTNGSHRNLKHPSMHFKICTP</sequence>
<dbReference type="Proteomes" id="UP000494301">
    <property type="component" value="Unassembled WGS sequence"/>
</dbReference>
<evidence type="ECO:0000313" key="1">
    <source>
        <dbReference type="EMBL" id="CAB3960486.1"/>
    </source>
</evidence>
<proteinExistence type="predicted"/>
<dbReference type="Gene3D" id="3.90.230.10">
    <property type="entry name" value="Creatinase/methionine aminopeptidase superfamily"/>
    <property type="match status" value="1"/>
</dbReference>
<dbReference type="EMBL" id="CABWIL020000001">
    <property type="protein sequence ID" value="CAB3960486.1"/>
    <property type="molecule type" value="Genomic_DNA"/>
</dbReference>
<dbReference type="AlphaFoldDB" id="A0A6J5IJY9"/>
<reference evidence="1 2" key="1">
    <citation type="submission" date="2020-04" db="EMBL/GenBank/DDBJ databases">
        <authorList>
            <person name="Depoorter E."/>
        </authorList>
    </citation>
    <scope>NUCLEOTIDE SEQUENCE [LARGE SCALE GENOMIC DNA]</scope>
    <source>
        <strain evidence="1 2">BCC0217</strain>
    </source>
</reference>
<dbReference type="InterPro" id="IPR036005">
    <property type="entry name" value="Creatinase/aminopeptidase-like"/>
</dbReference>
<evidence type="ECO:0000313" key="2">
    <source>
        <dbReference type="Proteomes" id="UP000494301"/>
    </source>
</evidence>
<name>A0A6J5IJY9_9BURK</name>
<accession>A0A6J5IJY9</accession>
<gene>
    <name evidence="1" type="ORF">BLA3211_00224</name>
</gene>
<protein>
    <submittedName>
        <fullName evidence="1">Peptidase M24</fullName>
    </submittedName>
</protein>
<organism evidence="1 2">
    <name type="scientific">Burkholderia aenigmatica</name>
    <dbReference type="NCBI Taxonomy" id="2015348"/>
    <lineage>
        <taxon>Bacteria</taxon>
        <taxon>Pseudomonadati</taxon>
        <taxon>Pseudomonadota</taxon>
        <taxon>Betaproteobacteria</taxon>
        <taxon>Burkholderiales</taxon>
        <taxon>Burkholderiaceae</taxon>
        <taxon>Burkholderia</taxon>
        <taxon>Burkholderia cepacia complex</taxon>
    </lineage>
</organism>